<keyword evidence="4 8" id="KW-0472">Membrane</keyword>
<accession>A0A177MS10</accession>
<dbReference type="Gene3D" id="1.10.287.950">
    <property type="entry name" value="Methyl-accepting chemotaxis protein"/>
    <property type="match status" value="1"/>
</dbReference>
<dbReference type="PANTHER" id="PTHR32089">
    <property type="entry name" value="METHYL-ACCEPTING CHEMOTAXIS PROTEIN MCPB"/>
    <property type="match status" value="1"/>
</dbReference>
<dbReference type="InterPro" id="IPR003660">
    <property type="entry name" value="HAMP_dom"/>
</dbReference>
<dbReference type="FunFam" id="1.10.287.950:FF:000001">
    <property type="entry name" value="Methyl-accepting chemotaxis sensory transducer"/>
    <property type="match status" value="1"/>
</dbReference>
<dbReference type="PROSITE" id="PS50111">
    <property type="entry name" value="CHEMOTAXIS_TRANSDUC_2"/>
    <property type="match status" value="1"/>
</dbReference>
<evidence type="ECO:0000256" key="8">
    <source>
        <dbReference type="SAM" id="Phobius"/>
    </source>
</evidence>
<keyword evidence="3 8" id="KW-1133">Transmembrane helix</keyword>
<evidence type="ECO:0000256" key="4">
    <source>
        <dbReference type="ARBA" id="ARBA00023136"/>
    </source>
</evidence>
<dbReference type="AlphaFoldDB" id="A0A177MS10"/>
<dbReference type="EMBL" id="LUUG01000044">
    <property type="protein sequence ID" value="OAI08441.1"/>
    <property type="molecule type" value="Genomic_DNA"/>
</dbReference>
<dbReference type="GO" id="GO:0006935">
    <property type="term" value="P:chemotaxis"/>
    <property type="evidence" value="ECO:0007669"/>
    <property type="project" value="UniProtKB-ARBA"/>
</dbReference>
<feature type="transmembrane region" description="Helical" evidence="8">
    <location>
        <begin position="21"/>
        <end position="45"/>
    </location>
</feature>
<evidence type="ECO:0000256" key="2">
    <source>
        <dbReference type="ARBA" id="ARBA00022692"/>
    </source>
</evidence>
<evidence type="ECO:0000259" key="9">
    <source>
        <dbReference type="PROSITE" id="PS50111"/>
    </source>
</evidence>
<dbReference type="SUPFAM" id="SSF58104">
    <property type="entry name" value="Methyl-accepting chemotaxis protein (MCP) signaling domain"/>
    <property type="match status" value="1"/>
</dbReference>
<proteinExistence type="inferred from homology"/>
<evidence type="ECO:0000256" key="7">
    <source>
        <dbReference type="PROSITE-ProRule" id="PRU00284"/>
    </source>
</evidence>
<dbReference type="CDD" id="cd11386">
    <property type="entry name" value="MCP_signal"/>
    <property type="match status" value="1"/>
</dbReference>
<evidence type="ECO:0000256" key="3">
    <source>
        <dbReference type="ARBA" id="ARBA00022989"/>
    </source>
</evidence>
<dbReference type="OrthoDB" id="2489132at2"/>
<sequence length="390" mass="42294">MSVSLINSFLGRFKLKSKFTLIFTLIVLAGVLTLVMLVDAGLSLSGAQWLAIGSANLVWTVALLALYSSLAAGIETLIGAHRQLQHGNLDMRLRIAGQDELSQLYGGFNEAARALGRRMSDVHASIQEVTYAADQLNQGAGFVAEKLDNQRERTTMMAAAIEQMSASIMGVAGQCRDAEKISSTTQQLSRQGHRAIESFIADMNALFGEIQDLAQLMRNLELHSQQVASISEVIKAISDQTNLLALNAAIEAARAGEYGRGFAVVADEVRSLAQRVRQSAEEITGTTEAVREKIYLAVQSIAATRDQTEQGINKAFEVEQSLAEIRQYADRALNNVTMIATSAEQQTQVSREIGRNIETIAHSVEQNSNAAQESAEIARHLAKLAQIVAH</sequence>
<dbReference type="PANTHER" id="PTHR32089:SF119">
    <property type="entry name" value="METHYL-ACCEPTING CHEMOTAXIS PROTEIN CTPL"/>
    <property type="match status" value="1"/>
</dbReference>
<evidence type="ECO:0000256" key="5">
    <source>
        <dbReference type="ARBA" id="ARBA00023224"/>
    </source>
</evidence>
<feature type="domain" description="Methyl-accepting transducer" evidence="9">
    <location>
        <begin position="125"/>
        <end position="361"/>
    </location>
</feature>
<dbReference type="SMART" id="SM00304">
    <property type="entry name" value="HAMP"/>
    <property type="match status" value="2"/>
</dbReference>
<keyword evidence="2 8" id="KW-0812">Transmembrane</keyword>
<dbReference type="Pfam" id="PF00672">
    <property type="entry name" value="HAMP"/>
    <property type="match status" value="1"/>
</dbReference>
<comment type="caution">
    <text evidence="11">The sequence shown here is derived from an EMBL/GenBank/DDBJ whole genome shotgun (WGS) entry which is preliminary data.</text>
</comment>
<evidence type="ECO:0000256" key="1">
    <source>
        <dbReference type="ARBA" id="ARBA00004141"/>
    </source>
</evidence>
<evidence type="ECO:0000313" key="12">
    <source>
        <dbReference type="Proteomes" id="UP000078090"/>
    </source>
</evidence>
<dbReference type="Proteomes" id="UP000078090">
    <property type="component" value="Unassembled WGS sequence"/>
</dbReference>
<dbReference type="SMART" id="SM00283">
    <property type="entry name" value="MA"/>
    <property type="match status" value="1"/>
</dbReference>
<dbReference type="GO" id="GO:0016020">
    <property type="term" value="C:membrane"/>
    <property type="evidence" value="ECO:0007669"/>
    <property type="project" value="UniProtKB-SubCell"/>
</dbReference>
<comment type="similarity">
    <text evidence="6">Belongs to the methyl-accepting chemotaxis (MCP) protein family.</text>
</comment>
<dbReference type="InterPro" id="IPR004089">
    <property type="entry name" value="MCPsignal_dom"/>
</dbReference>
<feature type="domain" description="HAMP" evidence="10">
    <location>
        <begin position="68"/>
        <end position="120"/>
    </location>
</feature>
<evidence type="ECO:0000313" key="11">
    <source>
        <dbReference type="EMBL" id="OAI08441.1"/>
    </source>
</evidence>
<evidence type="ECO:0000259" key="10">
    <source>
        <dbReference type="PROSITE" id="PS50885"/>
    </source>
</evidence>
<keyword evidence="5 7" id="KW-0807">Transducer</keyword>
<dbReference type="GO" id="GO:0007165">
    <property type="term" value="P:signal transduction"/>
    <property type="evidence" value="ECO:0007669"/>
    <property type="project" value="UniProtKB-KW"/>
</dbReference>
<organism evidence="11 12">
    <name type="scientific">Methylomonas methanica</name>
    <dbReference type="NCBI Taxonomy" id="421"/>
    <lineage>
        <taxon>Bacteria</taxon>
        <taxon>Pseudomonadati</taxon>
        <taxon>Pseudomonadota</taxon>
        <taxon>Gammaproteobacteria</taxon>
        <taxon>Methylococcales</taxon>
        <taxon>Methylococcaceae</taxon>
        <taxon>Methylomonas</taxon>
    </lineage>
</organism>
<feature type="transmembrane region" description="Helical" evidence="8">
    <location>
        <begin position="57"/>
        <end position="78"/>
    </location>
</feature>
<reference evidence="11 12" key="1">
    <citation type="submission" date="2016-03" db="EMBL/GenBank/DDBJ databases">
        <authorList>
            <person name="Ploux O."/>
        </authorList>
    </citation>
    <scope>NUCLEOTIDE SEQUENCE [LARGE SCALE GENOMIC DNA]</scope>
    <source>
        <strain evidence="11 12">R-45363</strain>
    </source>
</reference>
<evidence type="ECO:0000256" key="6">
    <source>
        <dbReference type="ARBA" id="ARBA00029447"/>
    </source>
</evidence>
<dbReference type="CDD" id="cd06225">
    <property type="entry name" value="HAMP"/>
    <property type="match status" value="1"/>
</dbReference>
<protein>
    <submittedName>
        <fullName evidence="11">Chemotaxis protein</fullName>
    </submittedName>
</protein>
<dbReference type="RefSeq" id="WP_064006936.1">
    <property type="nucleotide sequence ID" value="NZ_LUUG01000044.1"/>
</dbReference>
<comment type="subcellular location">
    <subcellularLocation>
        <location evidence="1">Membrane</location>
        <topology evidence="1">Multi-pass membrane protein</topology>
    </subcellularLocation>
</comment>
<dbReference type="PROSITE" id="PS50885">
    <property type="entry name" value="HAMP"/>
    <property type="match status" value="1"/>
</dbReference>
<name>A0A177MS10_METMH</name>
<gene>
    <name evidence="11" type="ORF">A1332_06590</name>
</gene>
<dbReference type="Pfam" id="PF00015">
    <property type="entry name" value="MCPsignal"/>
    <property type="match status" value="1"/>
</dbReference>